<organism evidence="1 2">
    <name type="scientific">Zasmidium cellare</name>
    <name type="common">Wine cellar mold</name>
    <name type="synonym">Racodium cellare</name>
    <dbReference type="NCBI Taxonomy" id="395010"/>
    <lineage>
        <taxon>Eukaryota</taxon>
        <taxon>Fungi</taxon>
        <taxon>Dikarya</taxon>
        <taxon>Ascomycota</taxon>
        <taxon>Pezizomycotina</taxon>
        <taxon>Dothideomycetes</taxon>
        <taxon>Dothideomycetidae</taxon>
        <taxon>Mycosphaerellales</taxon>
        <taxon>Mycosphaerellaceae</taxon>
        <taxon>Zasmidium</taxon>
    </lineage>
</organism>
<dbReference type="Proteomes" id="UP001305779">
    <property type="component" value="Unassembled WGS sequence"/>
</dbReference>
<sequence length="202" mass="22561">MAHALSTLRAPPSAFFTKIPAELRNNIYELAFTQTSPDAEIDVAQAQPPTKALLLTSRRFNTEAKGFYKDAYRKYWRSNNFFVKFREAGLISAAMGPEDPLAGVRDVDLENITSLSIKMVSKDGVFLLYTLADPRGGWSVMGDDVYDVAVRERNGRWDFAFVSSSEEMKRRLDGNVVPIARRAQIQEHIIRGDGGILNSLGV</sequence>
<dbReference type="EMBL" id="JAXOVC010000010">
    <property type="protein sequence ID" value="KAK4496207.1"/>
    <property type="molecule type" value="Genomic_DNA"/>
</dbReference>
<accession>A0ABR0E484</accession>
<name>A0ABR0E484_ZASCE</name>
<comment type="caution">
    <text evidence="1">The sequence shown here is derived from an EMBL/GenBank/DDBJ whole genome shotgun (WGS) entry which is preliminary data.</text>
</comment>
<reference evidence="1 2" key="1">
    <citation type="journal article" date="2023" name="G3 (Bethesda)">
        <title>A chromosome-level genome assembly of Zasmidium syzygii isolated from banana leaves.</title>
        <authorList>
            <person name="van Westerhoven A.C."/>
            <person name="Mehrabi R."/>
            <person name="Talebi R."/>
            <person name="Steentjes M.B.F."/>
            <person name="Corcolon B."/>
            <person name="Chong P.A."/>
            <person name="Kema G.H.J."/>
            <person name="Seidl M.F."/>
        </authorList>
    </citation>
    <scope>NUCLEOTIDE SEQUENCE [LARGE SCALE GENOMIC DNA]</scope>
    <source>
        <strain evidence="1 2">P124</strain>
    </source>
</reference>
<evidence type="ECO:0008006" key="3">
    <source>
        <dbReference type="Google" id="ProtNLM"/>
    </source>
</evidence>
<evidence type="ECO:0000313" key="1">
    <source>
        <dbReference type="EMBL" id="KAK4496207.1"/>
    </source>
</evidence>
<proteinExistence type="predicted"/>
<gene>
    <name evidence="1" type="ORF">PRZ48_012187</name>
</gene>
<protein>
    <recommendedName>
        <fullName evidence="3">F-box domain-containing protein</fullName>
    </recommendedName>
</protein>
<evidence type="ECO:0000313" key="2">
    <source>
        <dbReference type="Proteomes" id="UP001305779"/>
    </source>
</evidence>
<keyword evidence="2" id="KW-1185">Reference proteome</keyword>